<keyword evidence="3" id="KW-1185">Reference proteome</keyword>
<accession>A0A2W7TWT4</accession>
<proteinExistence type="predicted"/>
<dbReference type="PROSITE" id="PS51257">
    <property type="entry name" value="PROKAR_LIPOPROTEIN"/>
    <property type="match status" value="1"/>
</dbReference>
<name>A0A2W7TWT4_9FLAO</name>
<dbReference type="EMBL" id="QKXH01000002">
    <property type="protein sequence ID" value="PZX94518.1"/>
    <property type="molecule type" value="Genomic_DNA"/>
</dbReference>
<dbReference type="RefSeq" id="WP_111408618.1">
    <property type="nucleotide sequence ID" value="NZ_QKXH01000002.1"/>
</dbReference>
<dbReference type="AlphaFoldDB" id="A0A2W7TWT4"/>
<organism evidence="2 3">
    <name type="scientific">Flavobacterium aquariorum</name>
    <dbReference type="NCBI Taxonomy" id="2217670"/>
    <lineage>
        <taxon>Bacteria</taxon>
        <taxon>Pseudomonadati</taxon>
        <taxon>Bacteroidota</taxon>
        <taxon>Flavobacteriia</taxon>
        <taxon>Flavobacteriales</taxon>
        <taxon>Flavobacteriaceae</taxon>
        <taxon>Flavobacterium</taxon>
    </lineage>
</organism>
<evidence type="ECO:0000259" key="1">
    <source>
        <dbReference type="Pfam" id="PF16403"/>
    </source>
</evidence>
<evidence type="ECO:0000313" key="2">
    <source>
        <dbReference type="EMBL" id="PZX94518.1"/>
    </source>
</evidence>
<dbReference type="Gene3D" id="2.60.40.10">
    <property type="entry name" value="Immunoglobulins"/>
    <property type="match status" value="1"/>
</dbReference>
<protein>
    <recommendedName>
        <fullName evidence="1">Pesticidal crystal protein Cry22Aa Ig-like domain-containing protein</fullName>
    </recommendedName>
</protein>
<dbReference type="OrthoDB" id="1423116at2"/>
<dbReference type="InterPro" id="IPR032179">
    <property type="entry name" value="Cry22Aa_Ig-like"/>
</dbReference>
<dbReference type="InterPro" id="IPR013783">
    <property type="entry name" value="Ig-like_fold"/>
</dbReference>
<dbReference type="Proteomes" id="UP000249177">
    <property type="component" value="Unassembled WGS sequence"/>
</dbReference>
<comment type="caution">
    <text evidence="2">The sequence shown here is derived from an EMBL/GenBank/DDBJ whole genome shotgun (WGS) entry which is preliminary data.</text>
</comment>
<feature type="domain" description="Pesticidal crystal protein Cry22Aa Ig-like" evidence="1">
    <location>
        <begin position="33"/>
        <end position="101"/>
    </location>
</feature>
<dbReference type="Pfam" id="PF16403">
    <property type="entry name" value="Bact_surface_Ig-like"/>
    <property type="match status" value="1"/>
</dbReference>
<evidence type="ECO:0000313" key="3">
    <source>
        <dbReference type="Proteomes" id="UP000249177"/>
    </source>
</evidence>
<sequence>MKKIYYFLVAIMAVSCSETSTDNVSKVTNYPLMTLNGERTVVLNQGDTYTELGAVSMAGTEELPVTITGTVNTSTPNVYKLTYTSVNVDGFSATLTRAIVVLSTAPSAIDLQGTFARNGTNLNNVTKLGDRKYICDNATGFTNGSPDNLTLIFYNVDDTKIYAPYQENASSTGISAESNVGTIADKDHFSWVIYASAVFGTATRNFTRI</sequence>
<reference evidence="2 3" key="1">
    <citation type="submission" date="2018-06" db="EMBL/GenBank/DDBJ databases">
        <title>Flavobacterium sp IMCC34762, genome.</title>
        <authorList>
            <person name="Joung Y."/>
            <person name="Cho J."/>
            <person name="Song J."/>
        </authorList>
    </citation>
    <scope>NUCLEOTIDE SEQUENCE [LARGE SCALE GENOMIC DNA]</scope>
    <source>
        <strain evidence="2 3">IMCC34762</strain>
    </source>
</reference>
<gene>
    <name evidence="2" type="ORF">DOS84_02885</name>
</gene>